<dbReference type="RefSeq" id="XP_024715676.1">
    <property type="nucleotide sequence ID" value="XM_024856077.1"/>
</dbReference>
<evidence type="ECO:0000313" key="7">
    <source>
        <dbReference type="Proteomes" id="UP000241107"/>
    </source>
</evidence>
<evidence type="ECO:0000256" key="5">
    <source>
        <dbReference type="SAM" id="MobiDB-lite"/>
    </source>
</evidence>
<dbReference type="GO" id="GO:0005634">
    <property type="term" value="C:nucleus"/>
    <property type="evidence" value="ECO:0007669"/>
    <property type="project" value="UniProtKB-SubCell"/>
</dbReference>
<comment type="similarity">
    <text evidence="2">Belongs to the RRP1 family.</text>
</comment>
<dbReference type="OrthoDB" id="2019504at2759"/>
<dbReference type="STRING" id="418784.A0A2P7YYC8"/>
<dbReference type="VEuPathDB" id="FungiDB:C7M61_000644"/>
<accession>A0A2P7YYC8</accession>
<proteinExistence type="inferred from homology"/>
<dbReference type="PANTHER" id="PTHR13026:SF0">
    <property type="entry name" value="RIBOSOMAL RNA PROCESSING 1B"/>
    <property type="match status" value="1"/>
</dbReference>
<evidence type="ECO:0000256" key="1">
    <source>
        <dbReference type="ARBA" id="ARBA00004123"/>
    </source>
</evidence>
<evidence type="ECO:0000256" key="4">
    <source>
        <dbReference type="ARBA" id="ARBA00023242"/>
    </source>
</evidence>
<comment type="subcellular location">
    <subcellularLocation>
        <location evidence="1">Nucleus</location>
    </subcellularLocation>
</comment>
<dbReference type="AlphaFoldDB" id="A0A2P7YYC8"/>
<dbReference type="PANTHER" id="PTHR13026">
    <property type="entry name" value="NNP-1 PROTEIN NOVEL NUCLEAR PROTEIN 1 NOP52"/>
    <property type="match status" value="1"/>
</dbReference>
<evidence type="ECO:0000313" key="6">
    <source>
        <dbReference type="EMBL" id="PSK40977.1"/>
    </source>
</evidence>
<evidence type="ECO:0000256" key="3">
    <source>
        <dbReference type="ARBA" id="ARBA00022552"/>
    </source>
</evidence>
<dbReference type="GO" id="GO:0030688">
    <property type="term" value="C:preribosome, small subunit precursor"/>
    <property type="evidence" value="ECO:0007669"/>
    <property type="project" value="InterPro"/>
</dbReference>
<dbReference type="Pfam" id="PF05997">
    <property type="entry name" value="Nop52"/>
    <property type="match status" value="1"/>
</dbReference>
<dbReference type="EMBL" id="PYFQ01000001">
    <property type="protein sequence ID" value="PSK40977.1"/>
    <property type="molecule type" value="Genomic_DNA"/>
</dbReference>
<keyword evidence="4" id="KW-0539">Nucleus</keyword>
<evidence type="ECO:0008006" key="8">
    <source>
        <dbReference type="Google" id="ProtNLM"/>
    </source>
</evidence>
<sequence length="293" mass="35042">MLGNANNFVRKLAHNDAAVRLSAFEALTKFLKNRLIKKLDIIEFEKLWKGLYYSMWYCDKPIPQQALAGNIGKLFSEVIPEPKLKDFHEAFWLIISKEWPTIDKWRIDKYLMLIRRVIRHQLFRLEANNWRKDTLKDFLEVLQTLPLSDDPKMPKALSYHICDLFLDEIEYVIFKDLRDFNEEENEEEKDEDDEDEEEDEEEKDEERENEDKDENGEEAEESSEKDDKKKKEILKKTPLKKLLVPFEVTAKDAKFKPLREKCKEVLADERLQEWGIIEKEDSDESDEEEWTGF</sequence>
<keyword evidence="3" id="KW-0698">rRNA processing</keyword>
<comment type="caution">
    <text evidence="6">The sequence shown here is derived from an EMBL/GenBank/DDBJ whole genome shotgun (WGS) entry which is preliminary data.</text>
</comment>
<keyword evidence="7" id="KW-1185">Reference proteome</keyword>
<dbReference type="InterPro" id="IPR010301">
    <property type="entry name" value="RRP1"/>
</dbReference>
<dbReference type="GO" id="GO:0006364">
    <property type="term" value="P:rRNA processing"/>
    <property type="evidence" value="ECO:0007669"/>
    <property type="project" value="UniProtKB-KW"/>
</dbReference>
<dbReference type="GeneID" id="36564037"/>
<gene>
    <name evidence="6" type="ORF">C7M61_000644</name>
</gene>
<feature type="compositionally biased region" description="Acidic residues" evidence="5">
    <location>
        <begin position="182"/>
        <end position="224"/>
    </location>
</feature>
<organism evidence="6 7">
    <name type="scientific">Candidozyma pseudohaemuli</name>
    <dbReference type="NCBI Taxonomy" id="418784"/>
    <lineage>
        <taxon>Eukaryota</taxon>
        <taxon>Fungi</taxon>
        <taxon>Dikarya</taxon>
        <taxon>Ascomycota</taxon>
        <taxon>Saccharomycotina</taxon>
        <taxon>Pichiomycetes</taxon>
        <taxon>Metschnikowiaceae</taxon>
        <taxon>Candidozyma</taxon>
    </lineage>
</organism>
<evidence type="ECO:0000256" key="2">
    <source>
        <dbReference type="ARBA" id="ARBA00006374"/>
    </source>
</evidence>
<name>A0A2P7YYC8_9ASCO</name>
<dbReference type="GO" id="GO:0030687">
    <property type="term" value="C:preribosome, large subunit precursor"/>
    <property type="evidence" value="ECO:0007669"/>
    <property type="project" value="EnsemblFungi"/>
</dbReference>
<reference evidence="6 7" key="1">
    <citation type="submission" date="2018-03" db="EMBL/GenBank/DDBJ databases">
        <title>Candida pseudohaemulonii genome assembly and annotation.</title>
        <authorList>
            <person name="Munoz J.F."/>
            <person name="Gade L.G."/>
            <person name="Chow N.A."/>
            <person name="Litvintseva A.P."/>
            <person name="Loparev V.N."/>
            <person name="Cuomo C.A."/>
        </authorList>
    </citation>
    <scope>NUCLEOTIDE SEQUENCE [LARGE SCALE GENOMIC DNA]</scope>
    <source>
        <strain evidence="6 7">B12108</strain>
    </source>
</reference>
<protein>
    <recommendedName>
        <fullName evidence="8">Ribosomal RNA-processing protein 1</fullName>
    </recommendedName>
</protein>
<feature type="region of interest" description="Disordered" evidence="5">
    <location>
        <begin position="182"/>
        <end position="231"/>
    </location>
</feature>
<dbReference type="Proteomes" id="UP000241107">
    <property type="component" value="Unassembled WGS sequence"/>
</dbReference>